<feature type="compositionally biased region" description="Basic and acidic residues" evidence="6">
    <location>
        <begin position="274"/>
        <end position="304"/>
    </location>
</feature>
<reference evidence="7" key="1">
    <citation type="submission" date="2015-07" db="EMBL/GenBank/DDBJ databases">
        <title>Transcriptome Assembly of Anthurium amnicola.</title>
        <authorList>
            <person name="Suzuki J."/>
        </authorList>
    </citation>
    <scope>NUCLEOTIDE SEQUENCE</scope>
</reference>
<feature type="region of interest" description="Disordered" evidence="6">
    <location>
        <begin position="1"/>
        <end position="80"/>
    </location>
</feature>
<keyword evidence="2" id="KW-0805">Transcription regulation</keyword>
<feature type="region of interest" description="Disordered" evidence="6">
    <location>
        <begin position="214"/>
        <end position="249"/>
    </location>
</feature>
<evidence type="ECO:0000256" key="3">
    <source>
        <dbReference type="ARBA" id="ARBA00023125"/>
    </source>
</evidence>
<dbReference type="InterPro" id="IPR015300">
    <property type="entry name" value="DNA-bd_pseudobarrel_sf"/>
</dbReference>
<dbReference type="Gene3D" id="2.40.330.10">
    <property type="entry name" value="DNA-binding pseudobarrel domain"/>
    <property type="match status" value="1"/>
</dbReference>
<evidence type="ECO:0000256" key="4">
    <source>
        <dbReference type="ARBA" id="ARBA00023163"/>
    </source>
</evidence>
<keyword evidence="3" id="KW-0238">DNA-binding</keyword>
<dbReference type="GO" id="GO:0003677">
    <property type="term" value="F:DNA binding"/>
    <property type="evidence" value="ECO:0007669"/>
    <property type="project" value="UniProtKB-KW"/>
</dbReference>
<dbReference type="EMBL" id="GDJX01004325">
    <property type="protein sequence ID" value="JAT63611.1"/>
    <property type="molecule type" value="Transcribed_RNA"/>
</dbReference>
<dbReference type="SUPFAM" id="SSF101936">
    <property type="entry name" value="DNA-binding pseudobarrel domain"/>
    <property type="match status" value="1"/>
</dbReference>
<feature type="compositionally biased region" description="Gly residues" evidence="6">
    <location>
        <begin position="8"/>
        <end position="21"/>
    </location>
</feature>
<gene>
    <name evidence="7" type="primary">At1g51120_0</name>
    <name evidence="7" type="ORF">g.123526</name>
</gene>
<proteinExistence type="predicted"/>
<name>A0A1D1Z9P4_9ARAE</name>
<sequence>SHQIRVGSGSGRQGSREGGTSGKQRRVKSTMSKEESCSTTVEEEVESRKRKTPEKAEAGETSAAVAEGDDPQPPCDLDDTRSTWREKVKSMMGTDITRVVVKRAFPTDISHSHARFLLTDGKEDKKMATEKGAKGPTKLLSLLTEAEKAAANGPQGLPVVLLDRWGLEYQGSKIKYWKSQESYNVVGKWNDFLVRNELDPGDVVEVHLFRVPPEMEPPSPSPTAMSSAPATEAPAVPSTAPTEDVGGGGREAWRVGLAVCSLVPEEEVVRRRRDSPEARKSRRKQMEEAMKRTPRSGKDRVLGG</sequence>
<keyword evidence="5" id="KW-0539">Nucleus</keyword>
<feature type="compositionally biased region" description="Low complexity" evidence="6">
    <location>
        <begin position="222"/>
        <end position="235"/>
    </location>
</feature>
<dbReference type="AlphaFoldDB" id="A0A1D1Z9P4"/>
<dbReference type="GO" id="GO:0005634">
    <property type="term" value="C:nucleus"/>
    <property type="evidence" value="ECO:0007669"/>
    <property type="project" value="UniProtKB-SubCell"/>
</dbReference>
<evidence type="ECO:0000256" key="1">
    <source>
        <dbReference type="ARBA" id="ARBA00004123"/>
    </source>
</evidence>
<evidence type="ECO:0000256" key="6">
    <source>
        <dbReference type="SAM" id="MobiDB-lite"/>
    </source>
</evidence>
<organism evidence="7">
    <name type="scientific">Anthurium amnicola</name>
    <dbReference type="NCBI Taxonomy" id="1678845"/>
    <lineage>
        <taxon>Eukaryota</taxon>
        <taxon>Viridiplantae</taxon>
        <taxon>Streptophyta</taxon>
        <taxon>Embryophyta</taxon>
        <taxon>Tracheophyta</taxon>
        <taxon>Spermatophyta</taxon>
        <taxon>Magnoliopsida</taxon>
        <taxon>Liliopsida</taxon>
        <taxon>Araceae</taxon>
        <taxon>Pothoideae</taxon>
        <taxon>Potheae</taxon>
        <taxon>Anthurium</taxon>
    </lineage>
</organism>
<dbReference type="PANTHER" id="PTHR34397">
    <property type="entry name" value="OS05G0237600 PROTEIN"/>
    <property type="match status" value="1"/>
</dbReference>
<protein>
    <submittedName>
        <fullName evidence="7">AP2/ERF and B3 domain-containing transcription factor At1g51120</fullName>
    </submittedName>
</protein>
<feature type="region of interest" description="Disordered" evidence="6">
    <location>
        <begin position="266"/>
        <end position="304"/>
    </location>
</feature>
<keyword evidence="4" id="KW-0804">Transcription</keyword>
<evidence type="ECO:0000256" key="5">
    <source>
        <dbReference type="ARBA" id="ARBA00023242"/>
    </source>
</evidence>
<comment type="subcellular location">
    <subcellularLocation>
        <location evidence="1">Nucleus</location>
    </subcellularLocation>
</comment>
<evidence type="ECO:0000256" key="2">
    <source>
        <dbReference type="ARBA" id="ARBA00023015"/>
    </source>
</evidence>
<evidence type="ECO:0000313" key="7">
    <source>
        <dbReference type="EMBL" id="JAT63611.1"/>
    </source>
</evidence>
<feature type="non-terminal residue" evidence="7">
    <location>
        <position position="1"/>
    </location>
</feature>
<accession>A0A1D1Z9P4</accession>
<dbReference type="PANTHER" id="PTHR34397:SF22">
    <property type="entry name" value="OS05G0237600 PROTEIN"/>
    <property type="match status" value="1"/>
</dbReference>